<keyword evidence="7" id="KW-1185">Reference proteome</keyword>
<proteinExistence type="predicted"/>
<evidence type="ECO:0000256" key="4">
    <source>
        <dbReference type="SAM" id="Phobius"/>
    </source>
</evidence>
<feature type="transmembrane region" description="Helical" evidence="4">
    <location>
        <begin position="39"/>
        <end position="59"/>
    </location>
</feature>
<feature type="transmembrane region" description="Helical" evidence="4">
    <location>
        <begin position="6"/>
        <end position="27"/>
    </location>
</feature>
<dbReference type="EMBL" id="FQUQ01000001">
    <property type="protein sequence ID" value="SHE58700.1"/>
    <property type="molecule type" value="Genomic_DNA"/>
</dbReference>
<keyword evidence="1" id="KW-0805">Transcription regulation</keyword>
<keyword evidence="3" id="KW-0804">Transcription</keyword>
<dbReference type="SMART" id="SM00342">
    <property type="entry name" value="HTH_ARAC"/>
    <property type="match status" value="1"/>
</dbReference>
<dbReference type="SUPFAM" id="SSF46689">
    <property type="entry name" value="Homeodomain-like"/>
    <property type="match status" value="1"/>
</dbReference>
<evidence type="ECO:0000256" key="3">
    <source>
        <dbReference type="ARBA" id="ARBA00023163"/>
    </source>
</evidence>
<feature type="domain" description="HTH araC/xylS-type" evidence="5">
    <location>
        <begin position="247"/>
        <end position="349"/>
    </location>
</feature>
<dbReference type="InterPro" id="IPR009057">
    <property type="entry name" value="Homeodomain-like_sf"/>
</dbReference>
<evidence type="ECO:0000259" key="5">
    <source>
        <dbReference type="PROSITE" id="PS01124"/>
    </source>
</evidence>
<keyword evidence="2" id="KW-0238">DNA-binding</keyword>
<keyword evidence="4" id="KW-1133">Transmembrane helix</keyword>
<feature type="transmembrane region" description="Helical" evidence="4">
    <location>
        <begin position="65"/>
        <end position="86"/>
    </location>
</feature>
<dbReference type="PROSITE" id="PS01124">
    <property type="entry name" value="HTH_ARAC_FAMILY_2"/>
    <property type="match status" value="1"/>
</dbReference>
<dbReference type="OrthoDB" id="6283866at2"/>
<evidence type="ECO:0000313" key="6">
    <source>
        <dbReference type="EMBL" id="SHE58700.1"/>
    </source>
</evidence>
<dbReference type="Proteomes" id="UP000184287">
    <property type="component" value="Unassembled WGS sequence"/>
</dbReference>
<feature type="transmembrane region" description="Helical" evidence="4">
    <location>
        <begin position="98"/>
        <end position="118"/>
    </location>
</feature>
<evidence type="ECO:0000256" key="2">
    <source>
        <dbReference type="ARBA" id="ARBA00023125"/>
    </source>
</evidence>
<organism evidence="6 7">
    <name type="scientific">Pedobacter caeni</name>
    <dbReference type="NCBI Taxonomy" id="288992"/>
    <lineage>
        <taxon>Bacteria</taxon>
        <taxon>Pseudomonadati</taxon>
        <taxon>Bacteroidota</taxon>
        <taxon>Sphingobacteriia</taxon>
        <taxon>Sphingobacteriales</taxon>
        <taxon>Sphingobacteriaceae</taxon>
        <taxon>Pedobacter</taxon>
    </lineage>
</organism>
<name>A0A1M4UQ27_9SPHI</name>
<feature type="transmembrane region" description="Helical" evidence="4">
    <location>
        <begin position="169"/>
        <end position="190"/>
    </location>
</feature>
<gene>
    <name evidence="6" type="ORF">SAMN04488522_101641</name>
</gene>
<sequence length="357" mass="40788">MNIGKELLFFFSALGAFNGLILSLYFLLFTKKKYLSNYFLGALLLALSIRIGKSVFVYFDGNLPRIYLQIGLSACFFIGPFLYWFLKSAVKEMEVMPKSWKWTIGMLFLLVLVTGISFPYEHHYSLWNRYFAVVIYGQWGLFVLASGFTMRHILKKLFSKGHQLNAAEVWLLMIFTGNLVIFITYFLSLIRAPFSSYISGSIGFSLILYLIISVLLYRKKTDDLFLLNPNKSSGKKMNEEEAAILIGKLDKMMTDQVAYRNPDLKLGDLSKGINVSSHQLSQLLNDHLGKNFTTFVNEFRINEACNIISSDHRLTLESIGYEVGFNSKSTFFAAFKKLKGTTPLSYQQDNLKDEGKK</sequence>
<dbReference type="Pfam" id="PF12833">
    <property type="entry name" value="HTH_18"/>
    <property type="match status" value="1"/>
</dbReference>
<dbReference type="PROSITE" id="PS00041">
    <property type="entry name" value="HTH_ARAC_FAMILY_1"/>
    <property type="match status" value="1"/>
</dbReference>
<reference evidence="7" key="1">
    <citation type="submission" date="2016-11" db="EMBL/GenBank/DDBJ databases">
        <authorList>
            <person name="Varghese N."/>
            <person name="Submissions S."/>
        </authorList>
    </citation>
    <scope>NUCLEOTIDE SEQUENCE [LARGE SCALE GENOMIC DNA]</scope>
    <source>
        <strain evidence="7">DSM 16990</strain>
    </source>
</reference>
<protein>
    <submittedName>
        <fullName evidence="6">Transcriptional regulator, AraC family</fullName>
    </submittedName>
</protein>
<evidence type="ECO:0000313" key="7">
    <source>
        <dbReference type="Proteomes" id="UP000184287"/>
    </source>
</evidence>
<keyword evidence="4" id="KW-0812">Transmembrane</keyword>
<evidence type="ECO:0000256" key="1">
    <source>
        <dbReference type="ARBA" id="ARBA00023015"/>
    </source>
</evidence>
<keyword evidence="4" id="KW-0472">Membrane</keyword>
<dbReference type="STRING" id="288992.SAMN04488522_101641"/>
<dbReference type="PANTHER" id="PTHR43280">
    <property type="entry name" value="ARAC-FAMILY TRANSCRIPTIONAL REGULATOR"/>
    <property type="match status" value="1"/>
</dbReference>
<dbReference type="GO" id="GO:0003700">
    <property type="term" value="F:DNA-binding transcription factor activity"/>
    <property type="evidence" value="ECO:0007669"/>
    <property type="project" value="InterPro"/>
</dbReference>
<dbReference type="InterPro" id="IPR018062">
    <property type="entry name" value="HTH_AraC-typ_CS"/>
</dbReference>
<accession>A0A1M4UQ27</accession>
<dbReference type="AlphaFoldDB" id="A0A1M4UQ27"/>
<dbReference type="Gene3D" id="1.10.10.60">
    <property type="entry name" value="Homeodomain-like"/>
    <property type="match status" value="2"/>
</dbReference>
<feature type="transmembrane region" description="Helical" evidence="4">
    <location>
        <begin position="130"/>
        <end position="148"/>
    </location>
</feature>
<dbReference type="GO" id="GO:0043565">
    <property type="term" value="F:sequence-specific DNA binding"/>
    <property type="evidence" value="ECO:0007669"/>
    <property type="project" value="InterPro"/>
</dbReference>
<dbReference type="PANTHER" id="PTHR43280:SF29">
    <property type="entry name" value="ARAC-FAMILY TRANSCRIPTIONAL REGULATOR"/>
    <property type="match status" value="1"/>
</dbReference>
<dbReference type="RefSeq" id="WP_073227295.1">
    <property type="nucleotide sequence ID" value="NZ_FQUQ01000001.1"/>
</dbReference>
<feature type="transmembrane region" description="Helical" evidence="4">
    <location>
        <begin position="196"/>
        <end position="217"/>
    </location>
</feature>
<dbReference type="InterPro" id="IPR018060">
    <property type="entry name" value="HTH_AraC"/>
</dbReference>